<accession>A0A2P5BEE6</accession>
<keyword evidence="2" id="KW-1185">Reference proteome</keyword>
<feature type="non-terminal residue" evidence="1">
    <location>
        <position position="1"/>
    </location>
</feature>
<sequence>GALEEYRDNSDLAIRSLNELRLRFVDQILFLAGGTLVVAVEGNSIPITK</sequence>
<proteinExistence type="predicted"/>
<dbReference type="EMBL" id="JXTC01000539">
    <property type="protein sequence ID" value="PON47161.1"/>
    <property type="molecule type" value="Genomic_DNA"/>
</dbReference>
<organism evidence="1 2">
    <name type="scientific">Trema orientale</name>
    <name type="common">Charcoal tree</name>
    <name type="synonym">Celtis orientalis</name>
    <dbReference type="NCBI Taxonomy" id="63057"/>
    <lineage>
        <taxon>Eukaryota</taxon>
        <taxon>Viridiplantae</taxon>
        <taxon>Streptophyta</taxon>
        <taxon>Embryophyta</taxon>
        <taxon>Tracheophyta</taxon>
        <taxon>Spermatophyta</taxon>
        <taxon>Magnoliopsida</taxon>
        <taxon>eudicotyledons</taxon>
        <taxon>Gunneridae</taxon>
        <taxon>Pentapetalae</taxon>
        <taxon>rosids</taxon>
        <taxon>fabids</taxon>
        <taxon>Rosales</taxon>
        <taxon>Cannabaceae</taxon>
        <taxon>Trema</taxon>
    </lineage>
</organism>
<evidence type="ECO:0000313" key="1">
    <source>
        <dbReference type="EMBL" id="PON47161.1"/>
    </source>
</evidence>
<name>A0A2P5BEE6_TREOI</name>
<comment type="caution">
    <text evidence="1">The sequence shown here is derived from an EMBL/GenBank/DDBJ whole genome shotgun (WGS) entry which is preliminary data.</text>
</comment>
<dbReference type="OrthoDB" id="10325210at2759"/>
<dbReference type="InParanoid" id="A0A2P5BEE6"/>
<protein>
    <submittedName>
        <fullName evidence="1">Uncharacterized protein</fullName>
    </submittedName>
</protein>
<dbReference type="Proteomes" id="UP000237000">
    <property type="component" value="Unassembled WGS sequence"/>
</dbReference>
<reference evidence="2" key="1">
    <citation type="submission" date="2016-06" db="EMBL/GenBank/DDBJ databases">
        <title>Parallel loss of symbiosis genes in relatives of nitrogen-fixing non-legume Parasponia.</title>
        <authorList>
            <person name="Van Velzen R."/>
            <person name="Holmer R."/>
            <person name="Bu F."/>
            <person name="Rutten L."/>
            <person name="Van Zeijl A."/>
            <person name="Liu W."/>
            <person name="Santuari L."/>
            <person name="Cao Q."/>
            <person name="Sharma T."/>
            <person name="Shen D."/>
            <person name="Roswanjaya Y."/>
            <person name="Wardhani T."/>
            <person name="Kalhor M.S."/>
            <person name="Jansen J."/>
            <person name="Van den Hoogen J."/>
            <person name="Gungor B."/>
            <person name="Hartog M."/>
            <person name="Hontelez J."/>
            <person name="Verver J."/>
            <person name="Yang W.-C."/>
            <person name="Schijlen E."/>
            <person name="Repin R."/>
            <person name="Schilthuizen M."/>
            <person name="Schranz E."/>
            <person name="Heidstra R."/>
            <person name="Miyata K."/>
            <person name="Fedorova E."/>
            <person name="Kohlen W."/>
            <person name="Bisseling T."/>
            <person name="Smit S."/>
            <person name="Geurts R."/>
        </authorList>
    </citation>
    <scope>NUCLEOTIDE SEQUENCE [LARGE SCALE GENOMIC DNA]</scope>
    <source>
        <strain evidence="2">cv. RG33-2</strain>
    </source>
</reference>
<evidence type="ECO:0000313" key="2">
    <source>
        <dbReference type="Proteomes" id="UP000237000"/>
    </source>
</evidence>
<gene>
    <name evidence="1" type="ORF">TorRG33x02_323950</name>
</gene>
<dbReference type="AlphaFoldDB" id="A0A2P5BEE6"/>